<dbReference type="InterPro" id="IPR000843">
    <property type="entry name" value="HTH_LacI"/>
</dbReference>
<name>A0A3N0BMF5_9MICC</name>
<dbReference type="CDD" id="cd01392">
    <property type="entry name" value="HTH_LacI"/>
    <property type="match status" value="1"/>
</dbReference>
<evidence type="ECO:0000256" key="1">
    <source>
        <dbReference type="ARBA" id="ARBA00023015"/>
    </source>
</evidence>
<evidence type="ECO:0000256" key="3">
    <source>
        <dbReference type="ARBA" id="ARBA00023163"/>
    </source>
</evidence>
<dbReference type="Proteomes" id="UP000273807">
    <property type="component" value="Unassembled WGS sequence"/>
</dbReference>
<dbReference type="EMBL" id="RBED01000140">
    <property type="protein sequence ID" value="RNL49477.1"/>
    <property type="molecule type" value="Genomic_DNA"/>
</dbReference>
<dbReference type="InterPro" id="IPR046335">
    <property type="entry name" value="LacI/GalR-like_sensor"/>
</dbReference>
<keyword evidence="2" id="KW-0238">DNA-binding</keyword>
<feature type="domain" description="HTH lacI-type" evidence="4">
    <location>
        <begin position="13"/>
        <end position="67"/>
    </location>
</feature>
<evidence type="ECO:0000313" key="5">
    <source>
        <dbReference type="EMBL" id="RNL49477.1"/>
    </source>
</evidence>
<dbReference type="SUPFAM" id="SSF47413">
    <property type="entry name" value="lambda repressor-like DNA-binding domains"/>
    <property type="match status" value="1"/>
</dbReference>
<sequence length="336" mass="34964">MTSPSAPRPSKPATILDVAAAAGVSRQTVTRAMNSMPGIKPATRERILGLAKDLGYTPSRFAKGLVQGARTSVGLAIPDLTNPYFPAFASSVVELATQRGWYVVMDDYGHGRGSGLEAVRNLSPHVDAVIGYLGGDAGPAQALLGRRPLIVLDQPAGTAAGCISFDYAHAAKLALDHLASAGRRHIAYLDVRQAGEVPTVRGAAFAGLFGSAGTELTCFSADESAECARRAVRNLLARNPQTDGIVVFNDLMAAGALKALTDMGRSAPADCAVIGMDGIPLGELLTPELTTLALDLRDVGRAAVDLLEQLMGGIVPDGAPAPELVLRHRLVLRQSA</sequence>
<dbReference type="SMART" id="SM00354">
    <property type="entry name" value="HTH_LACI"/>
    <property type="match status" value="1"/>
</dbReference>
<comment type="caution">
    <text evidence="5">The sequence shown here is derived from an EMBL/GenBank/DDBJ whole genome shotgun (WGS) entry which is preliminary data.</text>
</comment>
<evidence type="ECO:0000256" key="2">
    <source>
        <dbReference type="ARBA" id="ARBA00023125"/>
    </source>
</evidence>
<dbReference type="GO" id="GO:0000976">
    <property type="term" value="F:transcription cis-regulatory region binding"/>
    <property type="evidence" value="ECO:0007669"/>
    <property type="project" value="TreeGrafter"/>
</dbReference>
<dbReference type="GO" id="GO:0003700">
    <property type="term" value="F:DNA-binding transcription factor activity"/>
    <property type="evidence" value="ECO:0007669"/>
    <property type="project" value="TreeGrafter"/>
</dbReference>
<dbReference type="InterPro" id="IPR028082">
    <property type="entry name" value="Peripla_BP_I"/>
</dbReference>
<dbReference type="PANTHER" id="PTHR30146:SF109">
    <property type="entry name" value="HTH-TYPE TRANSCRIPTIONAL REGULATOR GALS"/>
    <property type="match status" value="1"/>
</dbReference>
<dbReference type="Pfam" id="PF13377">
    <property type="entry name" value="Peripla_BP_3"/>
    <property type="match status" value="1"/>
</dbReference>
<organism evidence="5 6">
    <name type="scientific">Arthrobacter oryzae</name>
    <dbReference type="NCBI Taxonomy" id="409290"/>
    <lineage>
        <taxon>Bacteria</taxon>
        <taxon>Bacillati</taxon>
        <taxon>Actinomycetota</taxon>
        <taxon>Actinomycetes</taxon>
        <taxon>Micrococcales</taxon>
        <taxon>Micrococcaceae</taxon>
        <taxon>Arthrobacter</taxon>
    </lineage>
</organism>
<dbReference type="SUPFAM" id="SSF53822">
    <property type="entry name" value="Periplasmic binding protein-like I"/>
    <property type="match status" value="1"/>
</dbReference>
<keyword evidence="6" id="KW-1185">Reference proteome</keyword>
<dbReference type="PROSITE" id="PS00356">
    <property type="entry name" value="HTH_LACI_1"/>
    <property type="match status" value="1"/>
</dbReference>
<dbReference type="PANTHER" id="PTHR30146">
    <property type="entry name" value="LACI-RELATED TRANSCRIPTIONAL REPRESSOR"/>
    <property type="match status" value="1"/>
</dbReference>
<dbReference type="PROSITE" id="PS50932">
    <property type="entry name" value="HTH_LACI_2"/>
    <property type="match status" value="1"/>
</dbReference>
<dbReference type="AlphaFoldDB" id="A0A3N0BMF5"/>
<proteinExistence type="predicted"/>
<dbReference type="Gene3D" id="3.40.50.2300">
    <property type="match status" value="2"/>
</dbReference>
<gene>
    <name evidence="5" type="ORF">D7003_18555</name>
</gene>
<keyword evidence="3" id="KW-0804">Transcription</keyword>
<accession>A0A3N0BMF5</accession>
<reference evidence="5 6" key="1">
    <citation type="submission" date="2018-10" db="EMBL/GenBank/DDBJ databases">
        <title>Genome sequencing of Arthrobacter oryzae TNB02.</title>
        <authorList>
            <person name="Cho Y.-J."/>
            <person name="Cho A."/>
            <person name="Kim O.-S."/>
        </authorList>
    </citation>
    <scope>NUCLEOTIDE SEQUENCE [LARGE SCALE GENOMIC DNA]</scope>
    <source>
        <strain evidence="5 6">TNB02</strain>
    </source>
</reference>
<dbReference type="CDD" id="cd06267">
    <property type="entry name" value="PBP1_LacI_sugar_binding-like"/>
    <property type="match status" value="1"/>
</dbReference>
<keyword evidence="1" id="KW-0805">Transcription regulation</keyword>
<protein>
    <submittedName>
        <fullName evidence="5">LacI family transcriptional regulator</fullName>
    </submittedName>
</protein>
<dbReference type="Gene3D" id="1.10.260.40">
    <property type="entry name" value="lambda repressor-like DNA-binding domains"/>
    <property type="match status" value="1"/>
</dbReference>
<evidence type="ECO:0000259" key="4">
    <source>
        <dbReference type="PROSITE" id="PS50932"/>
    </source>
</evidence>
<dbReference type="InterPro" id="IPR010982">
    <property type="entry name" value="Lambda_DNA-bd_dom_sf"/>
</dbReference>
<evidence type="ECO:0000313" key="6">
    <source>
        <dbReference type="Proteomes" id="UP000273807"/>
    </source>
</evidence>
<dbReference type="Pfam" id="PF00356">
    <property type="entry name" value="LacI"/>
    <property type="match status" value="1"/>
</dbReference>
<dbReference type="OrthoDB" id="9785139at2"/>
<dbReference type="RefSeq" id="WP_123256895.1">
    <property type="nucleotide sequence ID" value="NZ_RBED01000140.1"/>
</dbReference>